<dbReference type="GO" id="GO:0003725">
    <property type="term" value="F:double-stranded RNA binding"/>
    <property type="evidence" value="ECO:0007669"/>
    <property type="project" value="InterPro"/>
</dbReference>
<proteinExistence type="predicted"/>
<accession>A0A6S6T7B6</accession>
<evidence type="ECO:0000259" key="1">
    <source>
        <dbReference type="PROSITE" id="PS51163"/>
    </source>
</evidence>
<dbReference type="NCBIfam" id="TIGR00057">
    <property type="entry name" value="L-threonylcarbamoyladenylate synthase"/>
    <property type="match status" value="1"/>
</dbReference>
<dbReference type="Gene3D" id="3.90.870.10">
    <property type="entry name" value="DHBP synthase"/>
    <property type="match status" value="1"/>
</dbReference>
<gene>
    <name evidence="2" type="ORF">HELGO_WM37947</name>
</gene>
<reference evidence="2" key="1">
    <citation type="submission" date="2020-01" db="EMBL/GenBank/DDBJ databases">
        <authorList>
            <person name="Meier V. D."/>
            <person name="Meier V D."/>
        </authorList>
    </citation>
    <scope>NUCLEOTIDE SEQUENCE</scope>
    <source>
        <strain evidence="2">HLG_WM_MAG_10</strain>
    </source>
</reference>
<organism evidence="2">
    <name type="scientific">uncultured Aureispira sp</name>
    <dbReference type="NCBI Taxonomy" id="1331704"/>
    <lineage>
        <taxon>Bacteria</taxon>
        <taxon>Pseudomonadati</taxon>
        <taxon>Bacteroidota</taxon>
        <taxon>Saprospiria</taxon>
        <taxon>Saprospirales</taxon>
        <taxon>Saprospiraceae</taxon>
        <taxon>Aureispira</taxon>
        <taxon>environmental samples</taxon>
    </lineage>
</organism>
<dbReference type="PROSITE" id="PS51163">
    <property type="entry name" value="YRDC"/>
    <property type="match status" value="1"/>
</dbReference>
<dbReference type="EMBL" id="CACVAQ010000174">
    <property type="protein sequence ID" value="CAA6811270.1"/>
    <property type="molecule type" value="Genomic_DNA"/>
</dbReference>
<dbReference type="InterPro" id="IPR006070">
    <property type="entry name" value="Sua5-like_dom"/>
</dbReference>
<dbReference type="InterPro" id="IPR052532">
    <property type="entry name" value="SUA5_domain"/>
</dbReference>
<evidence type="ECO:0000313" key="2">
    <source>
        <dbReference type="EMBL" id="CAA6811270.1"/>
    </source>
</evidence>
<sequence length="208" mass="22959">MPALFLEIHPDNPEKRKIKQVTKIIENGGLVIYPTDTLYGLGCDITNSKAVERICRIKGIKPQKANFSFICSDLSNISFYTKPFSSSVYKAMRKNLPGPFTFILKASNQVPKLLKNNRKNVGIRVPNNPIVTQLVAGLDNPIMSTSITNVDDDITPYPTDPYEIYEAYKNVVDVVIDGGFGGNIPSTVVDCTDDYPEVTRPGLGTLES</sequence>
<dbReference type="AlphaFoldDB" id="A0A6S6T7B6"/>
<dbReference type="PANTHER" id="PTHR42828">
    <property type="entry name" value="DHBP SYNTHASE RIBB-LIKE ALPHA/BETA DOMAIN-CONTAINING PROTEIN"/>
    <property type="match status" value="1"/>
</dbReference>
<dbReference type="Pfam" id="PF01300">
    <property type="entry name" value="Sua5_yciO_yrdC"/>
    <property type="match status" value="1"/>
</dbReference>
<feature type="domain" description="YrdC-like" evidence="1">
    <location>
        <begin position="15"/>
        <end position="204"/>
    </location>
</feature>
<dbReference type="InterPro" id="IPR017945">
    <property type="entry name" value="DHBP_synth_RibB-like_a/b_dom"/>
</dbReference>
<protein>
    <submittedName>
        <fullName evidence="2">Sua5/YciO/YrdC/YwlC family protein</fullName>
    </submittedName>
</protein>
<dbReference type="PANTHER" id="PTHR42828:SF3">
    <property type="entry name" value="THREONYLCARBAMOYL-AMP SYNTHASE"/>
    <property type="match status" value="1"/>
</dbReference>
<dbReference type="SUPFAM" id="SSF55821">
    <property type="entry name" value="YrdC/RibB"/>
    <property type="match status" value="1"/>
</dbReference>
<name>A0A6S6T7B6_9BACT</name>